<keyword evidence="7 12" id="KW-0106">Calcium</keyword>
<evidence type="ECO:0000259" key="16">
    <source>
        <dbReference type="PROSITE" id="PS50268"/>
    </source>
</evidence>
<keyword evidence="2" id="KW-1003">Cell membrane</keyword>
<dbReference type="GO" id="GO:0044331">
    <property type="term" value="P:cell-cell adhesion mediated by cadherin"/>
    <property type="evidence" value="ECO:0007669"/>
    <property type="project" value="TreeGrafter"/>
</dbReference>
<dbReference type="FunFam" id="2.60.40.60:FF:000031">
    <property type="entry name" value="Cadherin 3"/>
    <property type="match status" value="1"/>
</dbReference>
<name>L5LHV4_MYODS</name>
<keyword evidence="5" id="KW-0479">Metal-binding</keyword>
<dbReference type="FunFam" id="2.60.40.60:FF:000022">
    <property type="entry name" value="Cadherin 2"/>
    <property type="match status" value="1"/>
</dbReference>
<keyword evidence="8 13" id="KW-0130">Cell adhesion</keyword>
<protein>
    <submittedName>
        <fullName evidence="17">Cadherin-3</fullName>
    </submittedName>
</protein>
<dbReference type="FunFam" id="2.60.40.60:FF:000019">
    <property type="entry name" value="Cadherin 2"/>
    <property type="match status" value="1"/>
</dbReference>
<keyword evidence="10 15" id="KW-0472">Membrane</keyword>
<evidence type="ECO:0000256" key="10">
    <source>
        <dbReference type="ARBA" id="ARBA00023136"/>
    </source>
</evidence>
<dbReference type="eggNOG" id="KOG3594">
    <property type="taxonomic scope" value="Eukaryota"/>
</dbReference>
<dbReference type="FunFam" id="2.60.40.60:FF:000027">
    <property type="entry name" value="Cadherin 2"/>
    <property type="match status" value="1"/>
</dbReference>
<dbReference type="GO" id="GO:0016339">
    <property type="term" value="P:calcium-dependent cell-cell adhesion via plasma membrane cell adhesion molecules"/>
    <property type="evidence" value="ECO:0007669"/>
    <property type="project" value="TreeGrafter"/>
</dbReference>
<evidence type="ECO:0000256" key="11">
    <source>
        <dbReference type="ARBA" id="ARBA00023180"/>
    </source>
</evidence>
<dbReference type="GO" id="GO:0016342">
    <property type="term" value="C:catenin complex"/>
    <property type="evidence" value="ECO:0007669"/>
    <property type="project" value="TreeGrafter"/>
</dbReference>
<feature type="domain" description="Cadherin" evidence="16">
    <location>
        <begin position="484"/>
        <end position="587"/>
    </location>
</feature>
<evidence type="ECO:0000256" key="4">
    <source>
        <dbReference type="ARBA" id="ARBA00022692"/>
    </source>
</evidence>
<dbReference type="InterPro" id="IPR015919">
    <property type="entry name" value="Cadherin-like_sf"/>
</dbReference>
<keyword evidence="6" id="KW-0677">Repeat</keyword>
<keyword evidence="4 13" id="KW-0812">Transmembrane</keyword>
<dbReference type="InterPro" id="IPR020894">
    <property type="entry name" value="Cadherin_CS"/>
</dbReference>
<evidence type="ECO:0000313" key="18">
    <source>
        <dbReference type="Proteomes" id="UP000010556"/>
    </source>
</evidence>
<dbReference type="GO" id="GO:0016477">
    <property type="term" value="P:cell migration"/>
    <property type="evidence" value="ECO:0007669"/>
    <property type="project" value="TreeGrafter"/>
</dbReference>
<dbReference type="InterPro" id="IPR027397">
    <property type="entry name" value="Catenin-bd_sf"/>
</dbReference>
<keyword evidence="9 15" id="KW-1133">Transmembrane helix</keyword>
<dbReference type="GO" id="GO:0000902">
    <property type="term" value="P:cell morphogenesis"/>
    <property type="evidence" value="ECO:0007669"/>
    <property type="project" value="TreeGrafter"/>
</dbReference>
<dbReference type="Pfam" id="PF00028">
    <property type="entry name" value="Cadherin"/>
    <property type="match status" value="4"/>
</dbReference>
<evidence type="ECO:0000256" key="3">
    <source>
        <dbReference type="ARBA" id="ARBA00022685"/>
    </source>
</evidence>
<sequence>MGWPGQESALLSTDHDFTALSDIAAQESKALRTSPSKRILRRRKREWVFPPLSVPENGKGPFPQRLNQLKSSKDRGTKIFYSITGPGADSPPEGVFTIEKETGWLLLNKPLDREKIAKYELFGHAVSENGASVEEPMNISIIVTDQNDHKPKFTQDVFKGSVLEGALPGTSVMQVTATDEDDAINTYNGVVAYSIHSQEPKDPPNMFTIHRSTGTISVISSGLDREKVPEYTLTVHATDLDGEGSTTTAVAIVEVLDTNDNAPVFDPQKYEAHVPENAVGREVQRLTVTDLDAPNSPAWRATYRILEGDSGDHFTITTHPESNQGILTTKKGLDFEAQNQHTLYIEVTNEAPFVVKLPTSTATVVVHVEDVNEAPVFVPPSNVVEVLEDIAAGEPVCTYTAQDPDRGSQRVSYHILRDPAGWLAMDPDSGQVTAAGVLDREDERFVRNNIYEVIVLATDDGSPPATGTGTLLLTLVDVNDHGPVPEPRHITICNQSPVPQVLNITDKDLSPHASPFKAQLTQDSDIYWTAKVNEKGDTVALSLKKFLKQDTYDVHLSLSDRGNKQQLAVIKATVCDCHGHVETCPIPWKGGFLLLPILGAVLALLWLSEITDVSVFADLPMNQNIQLGAKWGEVLIVGEQGSPSQDYDITQLHRGLEARPKVVLRNDVAPAFIPTPMYRQRPANPDEIGNFITERLLPQTSTVIRSVPFMVSRGDTVALSLKKFLKQDTYDVHLSLSDRGNKQQLAVIKATVCDCHGHVETCPIPWKGGFLLLPILGAVLALLFLLVLLLLLVRKKQKVKEPLLLPEDDTRDNVFYYGEEGGGEEDQNLKAANTDPTAPPYDSLLVFDYEGCGSEAPSLSSLTSSASDQDQDYDYLNEWGSRFKKLADMYGAGQDD</sequence>
<feature type="domain" description="Cadherin" evidence="16">
    <location>
        <begin position="154"/>
        <end position="265"/>
    </location>
</feature>
<dbReference type="GO" id="GO:0005737">
    <property type="term" value="C:cytoplasm"/>
    <property type="evidence" value="ECO:0007669"/>
    <property type="project" value="TreeGrafter"/>
</dbReference>
<dbReference type="GO" id="GO:0045296">
    <property type="term" value="F:cadherin binding"/>
    <property type="evidence" value="ECO:0007669"/>
    <property type="project" value="TreeGrafter"/>
</dbReference>
<dbReference type="PANTHER" id="PTHR24027">
    <property type="entry name" value="CADHERIN-23"/>
    <property type="match status" value="1"/>
</dbReference>
<keyword evidence="18" id="KW-1185">Reference proteome</keyword>
<evidence type="ECO:0000256" key="1">
    <source>
        <dbReference type="ARBA" id="ARBA00004251"/>
    </source>
</evidence>
<dbReference type="GO" id="GO:0034332">
    <property type="term" value="P:adherens junction organization"/>
    <property type="evidence" value="ECO:0007669"/>
    <property type="project" value="TreeGrafter"/>
</dbReference>
<dbReference type="GO" id="GO:0007043">
    <property type="term" value="P:cell-cell junction assembly"/>
    <property type="evidence" value="ECO:0007669"/>
    <property type="project" value="TreeGrafter"/>
</dbReference>
<dbReference type="PROSITE" id="PS50268">
    <property type="entry name" value="CADHERIN_2"/>
    <property type="match status" value="5"/>
</dbReference>
<evidence type="ECO:0000256" key="6">
    <source>
        <dbReference type="ARBA" id="ARBA00022737"/>
    </source>
</evidence>
<dbReference type="Gene3D" id="2.60.40.60">
    <property type="entry name" value="Cadherins"/>
    <property type="match status" value="6"/>
</dbReference>
<reference evidence="18" key="1">
    <citation type="journal article" date="2013" name="Science">
        <title>Comparative analysis of bat genomes provides insight into the evolution of flight and immunity.</title>
        <authorList>
            <person name="Zhang G."/>
            <person name="Cowled C."/>
            <person name="Shi Z."/>
            <person name="Huang Z."/>
            <person name="Bishop-Lilly K.A."/>
            <person name="Fang X."/>
            <person name="Wynne J.W."/>
            <person name="Xiong Z."/>
            <person name="Baker M.L."/>
            <person name="Zhao W."/>
            <person name="Tachedjian M."/>
            <person name="Zhu Y."/>
            <person name="Zhou P."/>
            <person name="Jiang X."/>
            <person name="Ng J."/>
            <person name="Yang L."/>
            <person name="Wu L."/>
            <person name="Xiao J."/>
            <person name="Feng Y."/>
            <person name="Chen Y."/>
            <person name="Sun X."/>
            <person name="Zhang Y."/>
            <person name="Marsh G.A."/>
            <person name="Crameri G."/>
            <person name="Broder C.C."/>
            <person name="Frey K.G."/>
            <person name="Wang L.F."/>
            <person name="Wang J."/>
        </authorList>
    </citation>
    <scope>NUCLEOTIDE SEQUENCE [LARGE SCALE GENOMIC DNA]</scope>
</reference>
<dbReference type="InterPro" id="IPR002126">
    <property type="entry name" value="Cadherin-like_dom"/>
</dbReference>
<dbReference type="InterPro" id="IPR039808">
    <property type="entry name" value="Cadherin"/>
</dbReference>
<gene>
    <name evidence="17" type="ORF">MDA_GLEAN10017064</name>
</gene>
<dbReference type="CDD" id="cd11304">
    <property type="entry name" value="Cadherin_repeat"/>
    <property type="match status" value="3"/>
</dbReference>
<evidence type="ECO:0000256" key="14">
    <source>
        <dbReference type="RuleBase" id="RU004357"/>
    </source>
</evidence>
<dbReference type="FunFam" id="2.60.40.60:FF:000011">
    <property type="entry name" value="Cadherin 1"/>
    <property type="match status" value="1"/>
</dbReference>
<comment type="function">
    <text evidence="14">Cadherins are calcium-dependent cell adhesion proteins.</text>
</comment>
<evidence type="ECO:0000256" key="15">
    <source>
        <dbReference type="SAM" id="Phobius"/>
    </source>
</evidence>
<evidence type="ECO:0000313" key="17">
    <source>
        <dbReference type="EMBL" id="ELK25575.1"/>
    </source>
</evidence>
<feature type="domain" description="Cadherin" evidence="16">
    <location>
        <begin position="53"/>
        <end position="153"/>
    </location>
</feature>
<evidence type="ECO:0000256" key="12">
    <source>
        <dbReference type="PROSITE-ProRule" id="PRU00043"/>
    </source>
</evidence>
<dbReference type="PANTHER" id="PTHR24027:SF446">
    <property type="entry name" value="CADHERIN-3"/>
    <property type="match status" value="1"/>
</dbReference>
<dbReference type="PRINTS" id="PR00205">
    <property type="entry name" value="CADHERIN"/>
</dbReference>
<dbReference type="SMART" id="SM00112">
    <property type="entry name" value="CA"/>
    <property type="match status" value="4"/>
</dbReference>
<feature type="domain" description="Cadherin" evidence="16">
    <location>
        <begin position="378"/>
        <end position="485"/>
    </location>
</feature>
<evidence type="ECO:0000256" key="7">
    <source>
        <dbReference type="ARBA" id="ARBA00022837"/>
    </source>
</evidence>
<evidence type="ECO:0000256" key="8">
    <source>
        <dbReference type="ARBA" id="ARBA00022889"/>
    </source>
</evidence>
<dbReference type="Gene3D" id="4.10.900.10">
    <property type="entry name" value="TCF3-CBD (Catenin binding domain)"/>
    <property type="match status" value="1"/>
</dbReference>
<comment type="subcellular location">
    <subcellularLocation>
        <location evidence="1 13">Cell membrane</location>
        <topology evidence="1 13">Single-pass type I membrane protein</topology>
    </subcellularLocation>
</comment>
<dbReference type="SUPFAM" id="SSF49313">
    <property type="entry name" value="Cadherin-like"/>
    <property type="match status" value="5"/>
</dbReference>
<dbReference type="InterPro" id="IPR000233">
    <property type="entry name" value="Cadherin_Y-type_LIR"/>
</dbReference>
<evidence type="ECO:0000256" key="13">
    <source>
        <dbReference type="RuleBase" id="RU003318"/>
    </source>
</evidence>
<dbReference type="GO" id="GO:0007156">
    <property type="term" value="P:homophilic cell adhesion via plasma membrane adhesion molecules"/>
    <property type="evidence" value="ECO:0007669"/>
    <property type="project" value="InterPro"/>
</dbReference>
<dbReference type="GO" id="GO:0008013">
    <property type="term" value="F:beta-catenin binding"/>
    <property type="evidence" value="ECO:0007669"/>
    <property type="project" value="TreeGrafter"/>
</dbReference>
<keyword evidence="11" id="KW-0325">Glycoprotein</keyword>
<keyword evidence="3" id="KW-0165">Cleavage on pair of basic residues</keyword>
<dbReference type="GO" id="GO:0005509">
    <property type="term" value="F:calcium ion binding"/>
    <property type="evidence" value="ECO:0007669"/>
    <property type="project" value="UniProtKB-UniRule"/>
</dbReference>
<dbReference type="EMBL" id="KB111734">
    <property type="protein sequence ID" value="ELK25575.1"/>
    <property type="molecule type" value="Genomic_DNA"/>
</dbReference>
<evidence type="ECO:0000256" key="2">
    <source>
        <dbReference type="ARBA" id="ARBA00022475"/>
    </source>
</evidence>
<proteinExistence type="predicted"/>
<dbReference type="PROSITE" id="PS00232">
    <property type="entry name" value="CADHERIN_1"/>
    <property type="match status" value="2"/>
</dbReference>
<feature type="domain" description="Cadherin" evidence="16">
    <location>
        <begin position="266"/>
        <end position="377"/>
    </location>
</feature>
<dbReference type="Pfam" id="PF01049">
    <property type="entry name" value="CADH_Y-type_LIR"/>
    <property type="match status" value="1"/>
</dbReference>
<evidence type="ECO:0000256" key="5">
    <source>
        <dbReference type="ARBA" id="ARBA00022723"/>
    </source>
</evidence>
<evidence type="ECO:0000256" key="9">
    <source>
        <dbReference type="ARBA" id="ARBA00022989"/>
    </source>
</evidence>
<feature type="transmembrane region" description="Helical" evidence="15">
    <location>
        <begin position="770"/>
        <end position="793"/>
    </location>
</feature>
<dbReference type="AlphaFoldDB" id="L5LHV4"/>
<dbReference type="FunFam" id="4.10.900.10:FF:000001">
    <property type="entry name" value="Cadherin 2"/>
    <property type="match status" value="1"/>
</dbReference>
<dbReference type="GO" id="GO:0005912">
    <property type="term" value="C:adherens junction"/>
    <property type="evidence" value="ECO:0007669"/>
    <property type="project" value="TreeGrafter"/>
</dbReference>
<accession>L5LHV4</accession>
<organism evidence="17 18">
    <name type="scientific">Myotis davidii</name>
    <name type="common">David's myotis</name>
    <dbReference type="NCBI Taxonomy" id="225400"/>
    <lineage>
        <taxon>Eukaryota</taxon>
        <taxon>Metazoa</taxon>
        <taxon>Chordata</taxon>
        <taxon>Craniata</taxon>
        <taxon>Vertebrata</taxon>
        <taxon>Euteleostomi</taxon>
        <taxon>Mammalia</taxon>
        <taxon>Eutheria</taxon>
        <taxon>Laurasiatheria</taxon>
        <taxon>Chiroptera</taxon>
        <taxon>Yangochiroptera</taxon>
        <taxon>Vespertilionidae</taxon>
        <taxon>Myotis</taxon>
    </lineage>
</organism>
<dbReference type="Proteomes" id="UP000010556">
    <property type="component" value="Unassembled WGS sequence"/>
</dbReference>